<dbReference type="AlphaFoldDB" id="A0A5B8RWX0"/>
<sequence length="182" mass="20530">MESPSACASATGLGGQWNRLPRAVTQGAARRFLFHPVVQRICTMSDFALGQSLAFDRGIDRVTYARREDMPSLPQRQESAPADVAARPQVEALLALPTLDDALESRIRPELEHRELMTPTRFRQGLEGIQHSLREAAARLQGSESRQDAEQLRMLNRATRLLNEECQLRDLVQMYRSVLYQG</sequence>
<protein>
    <submittedName>
        <fullName evidence="1">Uncharacterized protein</fullName>
    </submittedName>
</protein>
<name>A0A5B8RWX0_9BURK</name>
<proteinExistence type="predicted"/>
<dbReference type="OrthoDB" id="8908641at2"/>
<dbReference type="Proteomes" id="UP000321199">
    <property type="component" value="Chromosome"/>
</dbReference>
<dbReference type="InterPro" id="IPR012672">
    <property type="entry name" value="T3SS_YscX"/>
</dbReference>
<accession>A0A5B8RWX0</accession>
<evidence type="ECO:0000313" key="2">
    <source>
        <dbReference type="Proteomes" id="UP000321199"/>
    </source>
</evidence>
<reference evidence="1 2" key="1">
    <citation type="submission" date="2019-07" db="EMBL/GenBank/DDBJ databases">
        <title>Complete genome sequence of Comamonas sp. NLF 7-7 isolated from livestock.</title>
        <authorList>
            <person name="Kim D.H."/>
            <person name="Kim J.G."/>
        </authorList>
    </citation>
    <scope>NUCLEOTIDE SEQUENCE [LARGE SCALE GENOMIC DNA]</scope>
    <source>
        <strain evidence="1 2">NLF 7-7</strain>
    </source>
</reference>
<gene>
    <name evidence="1" type="ORF">FOZ74_09115</name>
</gene>
<dbReference type="Pfam" id="PF09474">
    <property type="entry name" value="Type_III_YscX"/>
    <property type="match status" value="1"/>
</dbReference>
<dbReference type="EMBL" id="CP042344">
    <property type="protein sequence ID" value="QEA13178.1"/>
    <property type="molecule type" value="Genomic_DNA"/>
</dbReference>
<evidence type="ECO:0000313" key="1">
    <source>
        <dbReference type="EMBL" id="QEA13178.1"/>
    </source>
</evidence>
<organism evidence="1 2">
    <name type="scientific">Comamonas flocculans</name>
    <dbReference type="NCBI Taxonomy" id="2597701"/>
    <lineage>
        <taxon>Bacteria</taxon>
        <taxon>Pseudomonadati</taxon>
        <taxon>Pseudomonadota</taxon>
        <taxon>Betaproteobacteria</taxon>
        <taxon>Burkholderiales</taxon>
        <taxon>Comamonadaceae</taxon>
        <taxon>Comamonas</taxon>
    </lineage>
</organism>
<keyword evidence="2" id="KW-1185">Reference proteome</keyword>
<dbReference type="KEGG" id="cof:FOZ74_09115"/>